<dbReference type="Pfam" id="PF12928">
    <property type="entry name" value="tRNA_int_end_N2"/>
    <property type="match status" value="1"/>
</dbReference>
<dbReference type="InterPro" id="IPR024336">
    <property type="entry name" value="tRNA_splic_suSen54_N"/>
</dbReference>
<sequence>MTSSVMLTSRLLKLLLCSVVYKQESVTMENPPNLYLSSANELLDYCYQKAVLPESGGLKDYSPDGSEEQATALKVALDQYYSILCEQRICRKMNLTVASWDKSRNVAIVETIKGNSFRKQGWQTKEGILFNAEETLFLVDQGVLELKENNIPLSFHAVFMLILPILPSLEYYQTYAYLCRLGYIVRRYRAVAKPIDDCPWGRRPPSPKQLCEEVIAEGLDELKNGYMQSLWNDDIHPLIRPIEAESTALILSKIKVIESLKLTEATKTSLEFTNFKIDFDVFNSKEKKKSELVDPLFRIIVCKYDDPPPSLKELSSLTNQSNGVHLKLAVIKHGTVTFYGCFGVDLPTLISV</sequence>
<keyword evidence="5" id="KW-0540">Nuclease</keyword>
<dbReference type="OrthoDB" id="408683at2759"/>
<keyword evidence="5" id="KW-0255">Endonuclease</keyword>
<gene>
    <name evidence="5" type="primary">TSEN54</name>
</gene>
<reference evidence="5" key="1">
    <citation type="journal article" date="2013" name="Genome Biol. Evol.">
        <title>Punctuated emergences of genetic and phenotypic innovations in eumetazoan, bilaterian, euteleostome, and hominidae ancestors.</title>
        <authorList>
            <person name="Wenger Y."/>
            <person name="Galliot B."/>
        </authorList>
    </citation>
    <scope>NUCLEOTIDE SEQUENCE</scope>
    <source>
        <tissue evidence="5">Whole animals</tissue>
    </source>
</reference>
<evidence type="ECO:0000259" key="4">
    <source>
        <dbReference type="Pfam" id="PF12928"/>
    </source>
</evidence>
<dbReference type="EMBL" id="HAAD01002903">
    <property type="protein sequence ID" value="CDG69135.1"/>
    <property type="molecule type" value="mRNA"/>
</dbReference>
<keyword evidence="3" id="KW-0732">Signal</keyword>
<dbReference type="PANTHER" id="PTHR21027:SF1">
    <property type="entry name" value="TRNA-SPLICING ENDONUCLEASE SUBUNIT SEN54"/>
    <property type="match status" value="1"/>
</dbReference>
<keyword evidence="2" id="KW-0819">tRNA processing</keyword>
<proteinExistence type="evidence at transcript level"/>
<evidence type="ECO:0000256" key="3">
    <source>
        <dbReference type="SAM" id="SignalP"/>
    </source>
</evidence>
<dbReference type="GO" id="GO:0000214">
    <property type="term" value="C:tRNA-intron endonuclease complex"/>
    <property type="evidence" value="ECO:0007669"/>
    <property type="project" value="TreeGrafter"/>
</dbReference>
<dbReference type="GO" id="GO:0004519">
    <property type="term" value="F:endonuclease activity"/>
    <property type="evidence" value="ECO:0007669"/>
    <property type="project" value="UniProtKB-KW"/>
</dbReference>
<organism evidence="5">
    <name type="scientific">Hydra vulgaris</name>
    <name type="common">Hydra</name>
    <name type="synonym">Hydra attenuata</name>
    <dbReference type="NCBI Taxonomy" id="6087"/>
    <lineage>
        <taxon>Eukaryota</taxon>
        <taxon>Metazoa</taxon>
        <taxon>Cnidaria</taxon>
        <taxon>Hydrozoa</taxon>
        <taxon>Hydroidolina</taxon>
        <taxon>Anthoathecata</taxon>
        <taxon>Aplanulata</taxon>
        <taxon>Hydridae</taxon>
        <taxon>Hydra</taxon>
    </lineage>
</organism>
<keyword evidence="5" id="KW-0378">Hydrolase</keyword>
<feature type="domain" description="tRNA-splicing endonuclease subunit Sen54 N-terminal" evidence="4">
    <location>
        <begin position="83"/>
        <end position="146"/>
    </location>
</feature>
<accession>T2MB88</accession>
<feature type="non-terminal residue" evidence="5">
    <location>
        <position position="1"/>
    </location>
</feature>
<feature type="signal peptide" evidence="3">
    <location>
        <begin position="1"/>
        <end position="22"/>
    </location>
</feature>
<dbReference type="GO" id="GO:0000379">
    <property type="term" value="P:tRNA-type intron splice site recognition and cleavage"/>
    <property type="evidence" value="ECO:0007669"/>
    <property type="project" value="TreeGrafter"/>
</dbReference>
<protein>
    <submittedName>
        <fullName evidence="5">tRNA-splicing endonuclease subunit Sen54</fullName>
    </submittedName>
</protein>
<name>T2MB88_HYDVU</name>
<dbReference type="AlphaFoldDB" id="T2MB88"/>
<comment type="similarity">
    <text evidence="1">Belongs to the SEN54 family.</text>
</comment>
<dbReference type="InterPro" id="IPR024337">
    <property type="entry name" value="tRNA_splic_suSen54"/>
</dbReference>
<feature type="chain" id="PRO_5004592075" evidence="3">
    <location>
        <begin position="23"/>
        <end position="352"/>
    </location>
</feature>
<dbReference type="PANTHER" id="PTHR21027">
    <property type="entry name" value="TRNA-SPLICING ENDONUCLEASE SUBUNIT SEN54"/>
    <property type="match status" value="1"/>
</dbReference>
<evidence type="ECO:0000313" key="5">
    <source>
        <dbReference type="EMBL" id="CDG69135.1"/>
    </source>
</evidence>
<evidence type="ECO:0000256" key="2">
    <source>
        <dbReference type="ARBA" id="ARBA00022694"/>
    </source>
</evidence>
<evidence type="ECO:0000256" key="1">
    <source>
        <dbReference type="ARBA" id="ARBA00005736"/>
    </source>
</evidence>